<organism evidence="2 3">
    <name type="scientific">Lactococcus cremoris subsp. cremoris GE214</name>
    <dbReference type="NCBI Taxonomy" id="1415168"/>
    <lineage>
        <taxon>Bacteria</taxon>
        <taxon>Bacillati</taxon>
        <taxon>Bacillota</taxon>
        <taxon>Bacilli</taxon>
        <taxon>Lactobacillales</taxon>
        <taxon>Streptococcaceae</taxon>
        <taxon>Lactococcus</taxon>
        <taxon>Lactococcus cremoris subsp. cremoris</taxon>
    </lineage>
</organism>
<evidence type="ECO:0000259" key="1">
    <source>
        <dbReference type="SMART" id="SM00901"/>
    </source>
</evidence>
<proteinExistence type="predicted"/>
<name>A0A084AE70_LACLC</name>
<comment type="caution">
    <text evidence="2">The sequence shown here is derived from an EMBL/GenBank/DDBJ whole genome shotgun (WGS) entry which is preliminary data.</text>
</comment>
<dbReference type="SMART" id="SM00901">
    <property type="entry name" value="FRG"/>
    <property type="match status" value="1"/>
</dbReference>
<feature type="domain" description="FRG" evidence="1">
    <location>
        <begin position="18"/>
        <end position="120"/>
    </location>
</feature>
<evidence type="ECO:0000313" key="3">
    <source>
        <dbReference type="Proteomes" id="UP000028401"/>
    </source>
</evidence>
<sequence length="389" mass="46245">MEVIEISSLTEFICEIVNYKNYFFRGEPQDYLFEKSMPRNRASGFRWMEDNNKSFLEMKNLRNDYYQEIGYSLSKKDEDNFIAYCQHHGLPTELIDITENPLVALYFACEKDRDYEGMVYLFNKVRFNEIPIKKSMVDKKISEQSFNLFDFISVRSPYDKGSDLEFLNHEMEGLIKYELTNVTKDDYDFKSYAHVKSLITDEVIKQYKIAFTNNPEFFKISGPNFYGMDSSGEEIIPHFDEKQDIIEMLKDESKALGIITPMPLIGLKSIEDLDKVNNRYNWDLDEIIWDLFAEMIDNQEVWGITVDFSIFPYYIHRPSVKFDRMVNQQGIFIVQQFFNDRHQELIPDFVFKISNKNEILQELDRIGISKKFIYPDHDNIAQYIKDKMI</sequence>
<dbReference type="InterPro" id="IPR014966">
    <property type="entry name" value="FRG-dom"/>
</dbReference>
<dbReference type="PATRIC" id="fig|1415168.3.peg.180"/>
<dbReference type="EMBL" id="AZSI01000004">
    <property type="protein sequence ID" value="KEY63599.1"/>
    <property type="molecule type" value="Genomic_DNA"/>
</dbReference>
<dbReference type="AlphaFoldDB" id="A0A084AE70"/>
<accession>A0A084AE70</accession>
<gene>
    <name evidence="2" type="ORF">U725_00170</name>
</gene>
<dbReference type="Pfam" id="PF08867">
    <property type="entry name" value="FRG"/>
    <property type="match status" value="1"/>
</dbReference>
<reference evidence="2 3" key="1">
    <citation type="submission" date="2014-06" db="EMBL/GenBank/DDBJ databases">
        <title>Draft genome sequence of the putrescine producing strain Lactococcus lactis subsp cremoris GE214.</title>
        <authorList>
            <person name="Ladero V."/>
            <person name="Linares D.M."/>
            <person name="del Rio B."/>
            <person name="Mayo B."/>
            <person name="Martin M.C."/>
            <person name="Fernandez M."/>
            <person name="Alvarez M.A."/>
        </authorList>
    </citation>
    <scope>NUCLEOTIDE SEQUENCE [LARGE SCALE GENOMIC DNA]</scope>
    <source>
        <strain evidence="2 3">GE214</strain>
    </source>
</reference>
<protein>
    <submittedName>
        <fullName evidence="2">Putative phage related protein</fullName>
    </submittedName>
</protein>
<dbReference type="Proteomes" id="UP000028401">
    <property type="component" value="Unassembled WGS sequence"/>
</dbReference>
<dbReference type="RefSeq" id="WP_200874972.1">
    <property type="nucleotide sequence ID" value="NZ_AZSI01000004.1"/>
</dbReference>
<evidence type="ECO:0000313" key="2">
    <source>
        <dbReference type="EMBL" id="KEY63599.1"/>
    </source>
</evidence>